<feature type="transmembrane region" description="Helical" evidence="9">
    <location>
        <begin position="125"/>
        <end position="146"/>
    </location>
</feature>
<evidence type="ECO:0000256" key="2">
    <source>
        <dbReference type="ARBA" id="ARBA00022448"/>
    </source>
</evidence>
<dbReference type="GO" id="GO:0022857">
    <property type="term" value="F:transmembrane transporter activity"/>
    <property type="evidence" value="ECO:0007669"/>
    <property type="project" value="TreeGrafter"/>
</dbReference>
<evidence type="ECO:0000256" key="1">
    <source>
        <dbReference type="ARBA" id="ARBA00004429"/>
    </source>
</evidence>
<keyword evidence="3" id="KW-1003">Cell membrane</keyword>
<dbReference type="RefSeq" id="WP_072867131.1">
    <property type="nucleotide sequence ID" value="NZ_FQZM01000005.1"/>
</dbReference>
<dbReference type="STRING" id="1121432.SAMN02745219_00437"/>
<evidence type="ECO:0000313" key="12">
    <source>
        <dbReference type="Proteomes" id="UP000184529"/>
    </source>
</evidence>
<dbReference type="GO" id="GO:0015740">
    <property type="term" value="P:C4-dicarboxylate transport"/>
    <property type="evidence" value="ECO:0007669"/>
    <property type="project" value="TreeGrafter"/>
</dbReference>
<evidence type="ECO:0000259" key="10">
    <source>
        <dbReference type="Pfam" id="PF04290"/>
    </source>
</evidence>
<evidence type="ECO:0000256" key="8">
    <source>
        <dbReference type="ARBA" id="ARBA00038436"/>
    </source>
</evidence>
<evidence type="ECO:0000256" key="4">
    <source>
        <dbReference type="ARBA" id="ARBA00022519"/>
    </source>
</evidence>
<evidence type="ECO:0000256" key="9">
    <source>
        <dbReference type="SAM" id="Phobius"/>
    </source>
</evidence>
<gene>
    <name evidence="11" type="ORF">SAMN02745219_00437</name>
</gene>
<feature type="transmembrane region" description="Helical" evidence="9">
    <location>
        <begin position="49"/>
        <end position="66"/>
    </location>
</feature>
<evidence type="ECO:0000313" key="11">
    <source>
        <dbReference type="EMBL" id="SHI49565.1"/>
    </source>
</evidence>
<name>A0A1M6BLG6_9FIRM</name>
<proteinExistence type="inferred from homology"/>
<organism evidence="11 12">
    <name type="scientific">Desulfofundulus thermosubterraneus DSM 16057</name>
    <dbReference type="NCBI Taxonomy" id="1121432"/>
    <lineage>
        <taxon>Bacteria</taxon>
        <taxon>Bacillati</taxon>
        <taxon>Bacillota</taxon>
        <taxon>Clostridia</taxon>
        <taxon>Eubacteriales</taxon>
        <taxon>Peptococcaceae</taxon>
        <taxon>Desulfofundulus</taxon>
    </lineage>
</organism>
<comment type="subcellular location">
    <subcellularLocation>
        <location evidence="1">Cell inner membrane</location>
        <topology evidence="1">Multi-pass membrane protein</topology>
    </subcellularLocation>
</comment>
<keyword evidence="12" id="KW-1185">Reference proteome</keyword>
<sequence>MGQFKKAYAAFEDYFTGGLLFTGLTLVFVNVLLRYFWGRPQSLLDEFSVYFVVWGTLCGIAVALRNDHHIKVEMFFRLLPLGIRHKVSIVAHLIGVGFALFYTFYGYQLVHTYIVSGQRSTDSQFPLWIVNLVMPISGIMFTVRFAEKLFFHFKNGGKDWMAAQTKRSL</sequence>
<accession>A0A1M6BLG6</accession>
<dbReference type="PANTHER" id="PTHR35011:SF2">
    <property type="entry name" value="2,3-DIKETO-L-GULONATE TRAP TRANSPORTER SMALL PERMEASE PROTEIN YIAM"/>
    <property type="match status" value="1"/>
</dbReference>
<evidence type="ECO:0000256" key="5">
    <source>
        <dbReference type="ARBA" id="ARBA00022692"/>
    </source>
</evidence>
<evidence type="ECO:0000256" key="3">
    <source>
        <dbReference type="ARBA" id="ARBA00022475"/>
    </source>
</evidence>
<keyword evidence="6 9" id="KW-1133">Transmembrane helix</keyword>
<evidence type="ECO:0000256" key="6">
    <source>
        <dbReference type="ARBA" id="ARBA00022989"/>
    </source>
</evidence>
<dbReference type="OrthoDB" id="9814265at2"/>
<keyword evidence="7 9" id="KW-0472">Membrane</keyword>
<reference evidence="12" key="1">
    <citation type="submission" date="2016-11" db="EMBL/GenBank/DDBJ databases">
        <authorList>
            <person name="Varghese N."/>
            <person name="Submissions S."/>
        </authorList>
    </citation>
    <scope>NUCLEOTIDE SEQUENCE [LARGE SCALE GENOMIC DNA]</scope>
    <source>
        <strain evidence="12">DSM 16057</strain>
    </source>
</reference>
<dbReference type="GO" id="GO:0005886">
    <property type="term" value="C:plasma membrane"/>
    <property type="evidence" value="ECO:0007669"/>
    <property type="project" value="UniProtKB-SubCell"/>
</dbReference>
<dbReference type="InterPro" id="IPR055348">
    <property type="entry name" value="DctQ"/>
</dbReference>
<feature type="transmembrane region" description="Helical" evidence="9">
    <location>
        <begin position="14"/>
        <end position="37"/>
    </location>
</feature>
<protein>
    <submittedName>
        <fullName evidence="11">C4-dicarboxylate transporter, DctQ subunit</fullName>
    </submittedName>
</protein>
<feature type="transmembrane region" description="Helical" evidence="9">
    <location>
        <begin position="87"/>
        <end position="105"/>
    </location>
</feature>
<dbReference type="PANTHER" id="PTHR35011">
    <property type="entry name" value="2,3-DIKETO-L-GULONATE TRAP TRANSPORTER SMALL PERMEASE PROTEIN YIAM"/>
    <property type="match status" value="1"/>
</dbReference>
<dbReference type="AlphaFoldDB" id="A0A1M6BLG6"/>
<dbReference type="InterPro" id="IPR007387">
    <property type="entry name" value="TRAP_DctQ"/>
</dbReference>
<feature type="domain" description="Tripartite ATP-independent periplasmic transporters DctQ component" evidence="10">
    <location>
        <begin position="25"/>
        <end position="150"/>
    </location>
</feature>
<keyword evidence="2" id="KW-0813">Transport</keyword>
<dbReference type="Pfam" id="PF04290">
    <property type="entry name" value="DctQ"/>
    <property type="match status" value="1"/>
</dbReference>
<keyword evidence="4" id="KW-0997">Cell inner membrane</keyword>
<dbReference type="Proteomes" id="UP000184529">
    <property type="component" value="Unassembled WGS sequence"/>
</dbReference>
<keyword evidence="5 9" id="KW-0812">Transmembrane</keyword>
<evidence type="ECO:0000256" key="7">
    <source>
        <dbReference type="ARBA" id="ARBA00023136"/>
    </source>
</evidence>
<dbReference type="EMBL" id="FQZM01000005">
    <property type="protein sequence ID" value="SHI49565.1"/>
    <property type="molecule type" value="Genomic_DNA"/>
</dbReference>
<comment type="similarity">
    <text evidence="8">Belongs to the TRAP transporter small permease family.</text>
</comment>